<name>A0AAV5P0W7_9VIBR</name>
<gene>
    <name evidence="2" type="ORF">GCM10007932_56200</name>
</gene>
<evidence type="ECO:0000256" key="1">
    <source>
        <dbReference type="SAM" id="SignalP"/>
    </source>
</evidence>
<keyword evidence="3" id="KW-1185">Reference proteome</keyword>
<keyword evidence="1" id="KW-0732">Signal</keyword>
<reference evidence="3" key="1">
    <citation type="journal article" date="2019" name="Int. J. Syst. Evol. Microbiol.">
        <title>The Global Catalogue of Microorganisms (GCM) 10K type strain sequencing project: providing services to taxonomists for standard genome sequencing and annotation.</title>
        <authorList>
            <consortium name="The Broad Institute Genomics Platform"/>
            <consortium name="The Broad Institute Genome Sequencing Center for Infectious Disease"/>
            <person name="Wu L."/>
            <person name="Ma J."/>
        </authorList>
    </citation>
    <scope>NUCLEOTIDE SEQUENCE [LARGE SCALE GENOMIC DNA]</scope>
    <source>
        <strain evidence="3">NBRC 15640</strain>
    </source>
</reference>
<dbReference type="AlphaFoldDB" id="A0AAV5P0W7"/>
<evidence type="ECO:0008006" key="4">
    <source>
        <dbReference type="Google" id="ProtNLM"/>
    </source>
</evidence>
<evidence type="ECO:0000313" key="2">
    <source>
        <dbReference type="EMBL" id="GLQ76257.1"/>
    </source>
</evidence>
<evidence type="ECO:0000313" key="3">
    <source>
        <dbReference type="Proteomes" id="UP001156690"/>
    </source>
</evidence>
<dbReference type="Proteomes" id="UP001156690">
    <property type="component" value="Unassembled WGS sequence"/>
</dbReference>
<dbReference type="RefSeq" id="WP_126607340.1">
    <property type="nucleotide sequence ID" value="NZ_AP025145.1"/>
</dbReference>
<protein>
    <recommendedName>
        <fullName evidence="4">DUF1311 domain-containing protein</fullName>
    </recommendedName>
</protein>
<feature type="chain" id="PRO_5043865217" description="DUF1311 domain-containing protein" evidence="1">
    <location>
        <begin position="23"/>
        <end position="146"/>
    </location>
</feature>
<proteinExistence type="predicted"/>
<feature type="signal peptide" evidence="1">
    <location>
        <begin position="1"/>
        <end position="22"/>
    </location>
</feature>
<organism evidence="2 3">
    <name type="scientific">Vibrio penaeicida</name>
    <dbReference type="NCBI Taxonomy" id="104609"/>
    <lineage>
        <taxon>Bacteria</taxon>
        <taxon>Pseudomonadati</taxon>
        <taxon>Pseudomonadota</taxon>
        <taxon>Gammaproteobacteria</taxon>
        <taxon>Vibrionales</taxon>
        <taxon>Vibrionaceae</taxon>
        <taxon>Vibrio</taxon>
    </lineage>
</organism>
<sequence length="146" mass="16914">MVKTLKTVVFGSALFLSFCSWAIDNPDGVNKAEELDSNSVVYIEKINNATGYRSTLLAYTEYHQFLSREIKSTYEDIALKLTETERDTFQTSHGAWEVFLNSQFTFIEEVWSKDNFGTSSAIDRGQFKAKLLRDRLLELQYYQMTF</sequence>
<dbReference type="EMBL" id="BSNX01000075">
    <property type="protein sequence ID" value="GLQ76257.1"/>
    <property type="molecule type" value="Genomic_DNA"/>
</dbReference>
<accession>A0AAV5P0W7</accession>
<comment type="caution">
    <text evidence="2">The sequence shown here is derived from an EMBL/GenBank/DDBJ whole genome shotgun (WGS) entry which is preliminary data.</text>
</comment>